<comment type="catalytic activity">
    <reaction evidence="4">
        <text>L-glutaminyl-[peptide chain release factor] + S-adenosyl-L-methionine = N(5)-methyl-L-glutaminyl-[peptide chain release factor] + S-adenosyl-L-homocysteine + H(+)</text>
        <dbReference type="Rhea" id="RHEA:42896"/>
        <dbReference type="Rhea" id="RHEA-COMP:10271"/>
        <dbReference type="Rhea" id="RHEA-COMP:10272"/>
        <dbReference type="ChEBI" id="CHEBI:15378"/>
        <dbReference type="ChEBI" id="CHEBI:30011"/>
        <dbReference type="ChEBI" id="CHEBI:57856"/>
        <dbReference type="ChEBI" id="CHEBI:59789"/>
        <dbReference type="ChEBI" id="CHEBI:61891"/>
        <dbReference type="EC" id="2.1.1.297"/>
    </reaction>
</comment>
<dbReference type="HAMAP" id="MF_02126">
    <property type="entry name" value="RF_methyltr_PrmC"/>
    <property type="match status" value="1"/>
</dbReference>
<dbReference type="InterPro" id="IPR025714">
    <property type="entry name" value="Methyltranfer_dom"/>
</dbReference>
<sequence length="315" mass="33488">MTPRDHTPSFDHFIAASNLPRAEARRLLAHITGRPLTWFIAHGDDAVAPDTAAAFEALAARRRAGEPLAYLLGEQAFYGRQFGVSPAVLIPRADTETLIEAALEKRRMMGIGPVILELGTGSGIIAITLALEIPEAVVHAIERSPEAMAVAQKNANALGARDIRWHLGSWWDALSTPPAPDTGNDTHAAAPASGAPEVTAPAPDAMRPASHSFDLIVSNPPYIASGDHHLREGDLRFEPSQALAAGADGLDDLRILIDGAPCWLKPGGWLLLEHGYDQGTAVRQLLEARGFAAVFTRQDLGGNDRVSGGMLPTVP</sequence>
<organism evidence="8 9">
    <name type="scientific">Lautropia dentalis</name>
    <dbReference type="NCBI Taxonomy" id="2490857"/>
    <lineage>
        <taxon>Bacteria</taxon>
        <taxon>Pseudomonadati</taxon>
        <taxon>Pseudomonadota</taxon>
        <taxon>Betaproteobacteria</taxon>
        <taxon>Burkholderiales</taxon>
        <taxon>Burkholderiaceae</taxon>
        <taxon>Lautropia</taxon>
    </lineage>
</organism>
<feature type="domain" description="Release factor glutamine methyltransferase N-terminal" evidence="7">
    <location>
        <begin position="16"/>
        <end position="73"/>
    </location>
</feature>
<dbReference type="Gene3D" id="1.10.8.10">
    <property type="entry name" value="DNA helicase RuvA subunit, C-terminal domain"/>
    <property type="match status" value="1"/>
</dbReference>
<dbReference type="NCBIfam" id="TIGR03534">
    <property type="entry name" value="RF_mod_PrmC"/>
    <property type="match status" value="1"/>
</dbReference>
<name>A0A426FND7_9BURK</name>
<evidence type="ECO:0000313" key="8">
    <source>
        <dbReference type="EMBL" id="RRN44168.1"/>
    </source>
</evidence>
<keyword evidence="9" id="KW-1185">Reference proteome</keyword>
<dbReference type="CDD" id="cd02440">
    <property type="entry name" value="AdoMet_MTases"/>
    <property type="match status" value="1"/>
</dbReference>
<dbReference type="InterPro" id="IPR050320">
    <property type="entry name" value="N5-glutamine_MTase"/>
</dbReference>
<keyword evidence="3 4" id="KW-0949">S-adenosyl-L-methionine</keyword>
<gene>
    <name evidence="4 8" type="primary">prmC</name>
    <name evidence="8" type="ORF">EHV23_12485</name>
</gene>
<feature type="binding site" evidence="4">
    <location>
        <position position="142"/>
    </location>
    <ligand>
        <name>S-adenosyl-L-methionine</name>
        <dbReference type="ChEBI" id="CHEBI:59789"/>
    </ligand>
</feature>
<dbReference type="AlphaFoldDB" id="A0A426FND7"/>
<dbReference type="NCBIfam" id="TIGR00536">
    <property type="entry name" value="hemK_fam"/>
    <property type="match status" value="1"/>
</dbReference>
<evidence type="ECO:0000256" key="2">
    <source>
        <dbReference type="ARBA" id="ARBA00022679"/>
    </source>
</evidence>
<dbReference type="RefSeq" id="WP_125096363.1">
    <property type="nucleotide sequence ID" value="NZ_RRUE01000002.1"/>
</dbReference>
<evidence type="ECO:0000256" key="1">
    <source>
        <dbReference type="ARBA" id="ARBA00022603"/>
    </source>
</evidence>
<dbReference type="OrthoDB" id="9800643at2"/>
<dbReference type="GO" id="GO:0003676">
    <property type="term" value="F:nucleic acid binding"/>
    <property type="evidence" value="ECO:0007669"/>
    <property type="project" value="InterPro"/>
</dbReference>
<feature type="binding site" evidence="4">
    <location>
        <position position="219"/>
    </location>
    <ligand>
        <name>S-adenosyl-L-methionine</name>
        <dbReference type="ChEBI" id="CHEBI:59789"/>
    </ligand>
</feature>
<keyword evidence="2 4" id="KW-0808">Transferase</keyword>
<comment type="function">
    <text evidence="4">Methylates the class 1 translation termination release factors RF1/PrfA and RF2/PrfB on the glutamine residue of the universally conserved GGQ motif.</text>
</comment>
<dbReference type="PANTHER" id="PTHR18895">
    <property type="entry name" value="HEMK METHYLTRANSFERASE"/>
    <property type="match status" value="1"/>
</dbReference>
<evidence type="ECO:0000313" key="9">
    <source>
        <dbReference type="Proteomes" id="UP000270261"/>
    </source>
</evidence>
<feature type="binding site" evidence="4">
    <location>
        <begin position="219"/>
        <end position="222"/>
    </location>
    <ligand>
        <name>substrate</name>
    </ligand>
</feature>
<feature type="domain" description="Methyltransferase" evidence="6">
    <location>
        <begin position="114"/>
        <end position="172"/>
    </location>
</feature>
<feature type="binding site" evidence="4">
    <location>
        <begin position="119"/>
        <end position="123"/>
    </location>
    <ligand>
        <name>S-adenosyl-L-methionine</name>
        <dbReference type="ChEBI" id="CHEBI:59789"/>
    </ligand>
</feature>
<dbReference type="InterPro" id="IPR019874">
    <property type="entry name" value="RF_methyltr_PrmC"/>
</dbReference>
<reference evidence="8 9" key="1">
    <citation type="submission" date="2018-11" db="EMBL/GenBank/DDBJ databases">
        <title>Genome sequencing of Lautropia sp. KCOM 2505 (= ChDC F240).</title>
        <authorList>
            <person name="Kook J.-K."/>
            <person name="Park S.-N."/>
            <person name="Lim Y.K."/>
        </authorList>
    </citation>
    <scope>NUCLEOTIDE SEQUENCE [LARGE SCALE GENOMIC DNA]</scope>
    <source>
        <strain evidence="8 9">KCOM 2505</strain>
    </source>
</reference>
<dbReference type="GO" id="GO:0102559">
    <property type="term" value="F:peptide chain release factor N(5)-glutamine methyltransferase activity"/>
    <property type="evidence" value="ECO:0007669"/>
    <property type="project" value="UniProtKB-EC"/>
</dbReference>
<protein>
    <recommendedName>
        <fullName evidence="4">Release factor glutamine methyltransferase</fullName>
        <shortName evidence="4">RF MTase</shortName>
        <ecNumber evidence="4">2.1.1.297</ecNumber>
    </recommendedName>
    <alternativeName>
        <fullName evidence="4">N5-glutamine methyltransferase PrmC</fullName>
    </alternativeName>
    <alternativeName>
        <fullName evidence="4">Protein-(glutamine-N5) MTase PrmC</fullName>
    </alternativeName>
    <alternativeName>
        <fullName evidence="4">Protein-glutamine N-methyltransferase PrmC</fullName>
    </alternativeName>
</protein>
<dbReference type="Proteomes" id="UP000270261">
    <property type="component" value="Unassembled WGS sequence"/>
</dbReference>
<dbReference type="Pfam" id="PF17827">
    <property type="entry name" value="PrmC_N"/>
    <property type="match status" value="1"/>
</dbReference>
<dbReference type="InterPro" id="IPR029063">
    <property type="entry name" value="SAM-dependent_MTases_sf"/>
</dbReference>
<dbReference type="EC" id="2.1.1.297" evidence="4"/>
<comment type="similarity">
    <text evidence="4">Belongs to the protein N5-glutamine methyltransferase family. PrmC subfamily.</text>
</comment>
<dbReference type="InterPro" id="IPR002052">
    <property type="entry name" value="DNA_methylase_N6_adenine_CS"/>
</dbReference>
<comment type="caution">
    <text evidence="8">The sequence shown here is derived from an EMBL/GenBank/DDBJ whole genome shotgun (WGS) entry which is preliminary data.</text>
</comment>
<evidence type="ECO:0000256" key="4">
    <source>
        <dbReference type="HAMAP-Rule" id="MF_02126"/>
    </source>
</evidence>
<dbReference type="InterPro" id="IPR040758">
    <property type="entry name" value="PrmC_N"/>
</dbReference>
<evidence type="ECO:0000256" key="5">
    <source>
        <dbReference type="SAM" id="MobiDB-lite"/>
    </source>
</evidence>
<keyword evidence="1 4" id="KW-0489">Methyltransferase</keyword>
<dbReference type="Gene3D" id="3.40.50.150">
    <property type="entry name" value="Vaccinia Virus protein VP39"/>
    <property type="match status" value="1"/>
</dbReference>
<dbReference type="PANTHER" id="PTHR18895:SF74">
    <property type="entry name" value="MTRF1L RELEASE FACTOR GLUTAMINE METHYLTRANSFERASE"/>
    <property type="match status" value="1"/>
</dbReference>
<dbReference type="InterPro" id="IPR004556">
    <property type="entry name" value="HemK-like"/>
</dbReference>
<dbReference type="PROSITE" id="PS00092">
    <property type="entry name" value="N6_MTASE"/>
    <property type="match status" value="1"/>
</dbReference>
<feature type="binding site" evidence="4">
    <location>
        <position position="170"/>
    </location>
    <ligand>
        <name>S-adenosyl-L-methionine</name>
        <dbReference type="ChEBI" id="CHEBI:59789"/>
    </ligand>
</feature>
<evidence type="ECO:0000259" key="6">
    <source>
        <dbReference type="Pfam" id="PF13847"/>
    </source>
</evidence>
<dbReference type="SUPFAM" id="SSF53335">
    <property type="entry name" value="S-adenosyl-L-methionine-dependent methyltransferases"/>
    <property type="match status" value="1"/>
</dbReference>
<dbReference type="EMBL" id="RRUE01000002">
    <property type="protein sequence ID" value="RRN44168.1"/>
    <property type="molecule type" value="Genomic_DNA"/>
</dbReference>
<evidence type="ECO:0000256" key="3">
    <source>
        <dbReference type="ARBA" id="ARBA00022691"/>
    </source>
</evidence>
<dbReference type="GO" id="GO:0032259">
    <property type="term" value="P:methylation"/>
    <property type="evidence" value="ECO:0007669"/>
    <property type="project" value="UniProtKB-KW"/>
</dbReference>
<evidence type="ECO:0000259" key="7">
    <source>
        <dbReference type="Pfam" id="PF17827"/>
    </source>
</evidence>
<accession>A0A426FND7</accession>
<proteinExistence type="inferred from homology"/>
<feature type="region of interest" description="Disordered" evidence="5">
    <location>
        <begin position="176"/>
        <end position="203"/>
    </location>
</feature>
<dbReference type="Pfam" id="PF13847">
    <property type="entry name" value="Methyltransf_31"/>
    <property type="match status" value="1"/>
</dbReference>